<dbReference type="SUPFAM" id="SSF46785">
    <property type="entry name" value="Winged helix' DNA-binding domain"/>
    <property type="match status" value="1"/>
</dbReference>
<dbReference type="InterPro" id="IPR011213">
    <property type="entry name" value="NMN_biosyn"/>
</dbReference>
<dbReference type="InterPro" id="IPR036388">
    <property type="entry name" value="WH-like_DNA-bd_sf"/>
</dbReference>
<dbReference type="InterPro" id="IPR036390">
    <property type="entry name" value="WH_DNA-bd_sf"/>
</dbReference>
<reference evidence="2 3" key="1">
    <citation type="submission" date="2024-06" db="EMBL/GenBank/DDBJ databases">
        <authorList>
            <person name="Kim D.-U."/>
        </authorList>
    </citation>
    <scope>NUCLEOTIDE SEQUENCE [LARGE SCALE GENOMIC DNA]</scope>
    <source>
        <strain evidence="2 3">KACC15460</strain>
    </source>
</reference>
<gene>
    <name evidence="2" type="ORF">ABVQ20_21645</name>
</gene>
<dbReference type="Gene3D" id="1.10.10.10">
    <property type="entry name" value="Winged helix-like DNA-binding domain superfamily/Winged helix DNA-binding domain"/>
    <property type="match status" value="1"/>
</dbReference>
<feature type="domain" description="NrtR DNA-binding winged helix" evidence="1">
    <location>
        <begin position="240"/>
        <end position="300"/>
    </location>
</feature>
<protein>
    <recommendedName>
        <fullName evidence="1">NrtR DNA-binding winged helix domain-containing protein</fullName>
    </recommendedName>
</protein>
<dbReference type="EMBL" id="JBEWSZ010000001">
    <property type="protein sequence ID" value="MET2829581.1"/>
    <property type="molecule type" value="Genomic_DNA"/>
</dbReference>
<sequence length="320" mass="35770">MTRQAAKQPAGDNRSQTVSADLIAVVIAVTDGKPRVLTVGHEGALPSGPFELGHRSLQSGLRAWVERLTHHPLGYIEQLYTFADRDRAGDEPVQRVISISYLGLTREEPAVGPTTHSWRNWYDYFPWEDHRAGVPAVLPAILMPRLQAWADDAEHPDMRHDRWQRAAIAFGLDGRAWNEELVLQRYELLYEAALVAEALRGSAAGSTPAVPGQPMIADHRRILATGIARLRTKIKYRPVVFELMPPAFTLLQLQRTVEALSGGLVHKQNFRRLIEQQDLVEETGETMSDTGGRPAKRFRFRQTVLAERAVAGTKLPLSRA</sequence>
<accession>A0ABV2DHQ7</accession>
<dbReference type="Proteomes" id="UP001548832">
    <property type="component" value="Unassembled WGS sequence"/>
</dbReference>
<dbReference type="Pfam" id="PF21906">
    <property type="entry name" value="WHD_NrtR"/>
    <property type="match status" value="1"/>
</dbReference>
<dbReference type="InterPro" id="IPR015797">
    <property type="entry name" value="NUDIX_hydrolase-like_dom_sf"/>
</dbReference>
<evidence type="ECO:0000313" key="2">
    <source>
        <dbReference type="EMBL" id="MET2829581.1"/>
    </source>
</evidence>
<comment type="caution">
    <text evidence="2">The sequence shown here is derived from an EMBL/GenBank/DDBJ whole genome shotgun (WGS) entry which is preliminary data.</text>
</comment>
<dbReference type="RefSeq" id="WP_354461510.1">
    <property type="nucleotide sequence ID" value="NZ_JBEWSZ010000001.1"/>
</dbReference>
<dbReference type="PIRSF" id="PIRSF019423">
    <property type="entry name" value="NMN_biosyn"/>
    <property type="match status" value="1"/>
</dbReference>
<proteinExistence type="predicted"/>
<evidence type="ECO:0000313" key="3">
    <source>
        <dbReference type="Proteomes" id="UP001548832"/>
    </source>
</evidence>
<dbReference type="InterPro" id="IPR054105">
    <property type="entry name" value="WHD_NrtR"/>
</dbReference>
<name>A0ABV2DHQ7_9HYPH</name>
<dbReference type="SUPFAM" id="SSF55811">
    <property type="entry name" value="Nudix"/>
    <property type="match status" value="1"/>
</dbReference>
<evidence type="ECO:0000259" key="1">
    <source>
        <dbReference type="Pfam" id="PF21906"/>
    </source>
</evidence>
<dbReference type="CDD" id="cd18873">
    <property type="entry name" value="NUDIX_NadM_like"/>
    <property type="match status" value="1"/>
</dbReference>
<organism evidence="2 3">
    <name type="scientific">Mesorhizobium shangrilense</name>
    <dbReference type="NCBI Taxonomy" id="460060"/>
    <lineage>
        <taxon>Bacteria</taxon>
        <taxon>Pseudomonadati</taxon>
        <taxon>Pseudomonadota</taxon>
        <taxon>Alphaproteobacteria</taxon>
        <taxon>Hyphomicrobiales</taxon>
        <taxon>Phyllobacteriaceae</taxon>
        <taxon>Mesorhizobium</taxon>
    </lineage>
</organism>
<keyword evidence="3" id="KW-1185">Reference proteome</keyword>
<dbReference type="Gene3D" id="3.90.79.10">
    <property type="entry name" value="Nucleoside Triphosphate Pyrophosphohydrolase"/>
    <property type="match status" value="1"/>
</dbReference>